<accession>A7N0N2</accession>
<dbReference type="EMBL" id="CP000789">
    <property type="protein sequence ID" value="ABU71279.1"/>
    <property type="molecule type" value="Genomic_DNA"/>
</dbReference>
<dbReference type="Proteomes" id="UP000008152">
    <property type="component" value="Chromosome I"/>
</dbReference>
<protein>
    <recommendedName>
        <fullName evidence="3">DUF2523 domain-containing protein</fullName>
    </recommendedName>
</protein>
<dbReference type="InterPro" id="IPR019670">
    <property type="entry name" value="DUF2523"/>
</dbReference>
<name>A7N0N2_VIBC1</name>
<reference evidence="1 2" key="1">
    <citation type="submission" date="2007-08" db="EMBL/GenBank/DDBJ databases">
        <authorList>
            <consortium name="The Vibrio harveyi Genome Sequencing Project"/>
            <person name="Bassler B."/>
            <person name="Clifton S.W."/>
            <person name="Fulton L."/>
            <person name="Delehaunty K."/>
            <person name="Fronick C."/>
            <person name="Harrison M."/>
            <person name="Markivic C."/>
            <person name="Fulton R."/>
            <person name="Tin-Wollam A.-M."/>
            <person name="Shah N."/>
            <person name="Pepin K."/>
            <person name="Nash W."/>
            <person name="Thiruvilangam P."/>
            <person name="Bhonagiri V."/>
            <person name="Waters C."/>
            <person name="Tu K.C."/>
            <person name="Irgon J."/>
            <person name="Wilson R.K."/>
        </authorList>
    </citation>
    <scope>NUCLEOTIDE SEQUENCE [LARGE SCALE GENOMIC DNA]</scope>
    <source>
        <strain evidence="2">ATCC BAA-1116 / BB120</strain>
    </source>
</reference>
<proteinExistence type="predicted"/>
<dbReference type="KEGG" id="vha:VIBHAR_02317"/>
<evidence type="ECO:0000313" key="2">
    <source>
        <dbReference type="Proteomes" id="UP000008152"/>
    </source>
</evidence>
<gene>
    <name evidence="1" type="ordered locus">VIBHAR_02317</name>
</gene>
<dbReference type="Pfam" id="PF10734">
    <property type="entry name" value="DUF2523"/>
    <property type="match status" value="1"/>
</dbReference>
<dbReference type="PATRIC" id="fig|338187.36.peg.2242"/>
<evidence type="ECO:0000313" key="1">
    <source>
        <dbReference type="EMBL" id="ABU71279.1"/>
    </source>
</evidence>
<organism evidence="1 2">
    <name type="scientific">Vibrio campbellii (strain ATCC BAA-1116)</name>
    <dbReference type="NCBI Taxonomy" id="2902295"/>
    <lineage>
        <taxon>Bacteria</taxon>
        <taxon>Pseudomonadati</taxon>
        <taxon>Pseudomonadota</taxon>
        <taxon>Gammaproteobacteria</taxon>
        <taxon>Vibrionales</taxon>
        <taxon>Vibrionaceae</taxon>
        <taxon>Vibrio</taxon>
    </lineage>
</organism>
<evidence type="ECO:0008006" key="3">
    <source>
        <dbReference type="Google" id="ProtNLM"/>
    </source>
</evidence>
<sequence length="121" mass="14034">MVNGVNNVDFIYSALDFIANVGQTMVEFIQYIPDWIINCFDYAQLWFLSLWLELKISSIQLALKIAQTLLSEYGVYTLVESHFNALPSDVRYILIQYNVTGGLRIIFDAFATSLVMRFFNW</sequence>
<dbReference type="AlphaFoldDB" id="A7N0N2"/>